<dbReference type="KEGG" id="fcm:BIW12_13490"/>
<feature type="region of interest" description="Disordered" evidence="1">
    <location>
        <begin position="183"/>
        <end position="221"/>
    </location>
</feature>
<gene>
    <name evidence="2" type="ORF">BIW12_13490</name>
</gene>
<evidence type="ECO:0000256" key="1">
    <source>
        <dbReference type="SAM" id="MobiDB-lite"/>
    </source>
</evidence>
<dbReference type="Proteomes" id="UP000178198">
    <property type="component" value="Chromosome"/>
</dbReference>
<feature type="region of interest" description="Disordered" evidence="1">
    <location>
        <begin position="279"/>
        <end position="300"/>
    </location>
</feature>
<keyword evidence="3" id="KW-1185">Reference proteome</keyword>
<organism evidence="2 3">
    <name type="scientific">Flavobacterium commune</name>
    <dbReference type="NCBI Taxonomy" id="1306519"/>
    <lineage>
        <taxon>Bacteria</taxon>
        <taxon>Pseudomonadati</taxon>
        <taxon>Bacteroidota</taxon>
        <taxon>Flavobacteriia</taxon>
        <taxon>Flavobacteriales</taxon>
        <taxon>Flavobacteriaceae</taxon>
        <taxon>Flavobacterium</taxon>
    </lineage>
</organism>
<dbReference type="EMBL" id="CP017774">
    <property type="protein sequence ID" value="APA00356.1"/>
    <property type="molecule type" value="Genomic_DNA"/>
</dbReference>
<reference evidence="2 3" key="1">
    <citation type="submission" date="2016-10" db="EMBL/GenBank/DDBJ databases">
        <title>Complete Genome Sequence of Flavobacterium sp. PK15.</title>
        <authorList>
            <person name="Ekwe A."/>
            <person name="Kim S.B."/>
        </authorList>
    </citation>
    <scope>NUCLEOTIDE SEQUENCE [LARGE SCALE GENOMIC DNA]</scope>
    <source>
        <strain evidence="2 3">PK15</strain>
    </source>
</reference>
<dbReference type="AlphaFoldDB" id="A0A1D9PDZ5"/>
<evidence type="ECO:0000313" key="2">
    <source>
        <dbReference type="EMBL" id="APA00356.1"/>
    </source>
</evidence>
<protein>
    <submittedName>
        <fullName evidence="2">Transcriptional regulator</fullName>
    </submittedName>
</protein>
<sequence>MNYIKHLTGFFEKVAIDKTLNPTHISLYIALFQFWNCNRFKNPISINRDEVMRISKISSKATYHKCLKKLHNFGYINYEPSYNPFKGSHVILFNFSEDLKPLLKSERKLKNELLFEQVSEQALNKSCTSSRTGTEQAVVPSINYINNTNISNKKNVSKLDKQAKKFTAKNEAISENELLKNEAAEEKKEKNSAKKEEKDEIKKSDLLTRAQSREHNPTTEEVKTYFLENNFPELEAQKFFNYFSSVGWLVGGKTPMVDWQAAAQNWILNSVNFSHNIDTTPSNQRQNLNATTNKNYAEPL</sequence>
<evidence type="ECO:0000313" key="3">
    <source>
        <dbReference type="Proteomes" id="UP000178198"/>
    </source>
</evidence>
<dbReference type="OrthoDB" id="1442826at2"/>
<name>A0A1D9PDZ5_9FLAO</name>
<accession>A0A1D9PDZ5</accession>
<dbReference type="STRING" id="1306519.BIW12_13490"/>
<proteinExistence type="predicted"/>